<organism evidence="14">
    <name type="scientific">Haliotis tuberculata</name>
    <name type="common">Green ormer</name>
    <name type="synonym">Tuberculate abalone</name>
    <dbReference type="NCBI Taxonomy" id="36103"/>
    <lineage>
        <taxon>Eukaryota</taxon>
        <taxon>Metazoa</taxon>
        <taxon>Spiralia</taxon>
        <taxon>Lophotrochozoa</taxon>
        <taxon>Mollusca</taxon>
        <taxon>Gastropoda</taxon>
        <taxon>Vetigastropoda</taxon>
        <taxon>Lepetellida</taxon>
        <taxon>Haliotoidea</taxon>
        <taxon>Haliotidae</taxon>
        <taxon>Haliotis</taxon>
    </lineage>
</organism>
<evidence type="ECO:0000256" key="6">
    <source>
        <dbReference type="ARBA" id="ARBA00023295"/>
    </source>
</evidence>
<evidence type="ECO:0000256" key="10">
    <source>
        <dbReference type="SAM" id="MobiDB-lite"/>
    </source>
</evidence>
<evidence type="ECO:0000259" key="13">
    <source>
        <dbReference type="Pfam" id="PF00759"/>
    </source>
</evidence>
<dbReference type="InterPro" id="IPR008928">
    <property type="entry name" value="6-hairpin_glycosidase_sf"/>
</dbReference>
<dbReference type="InterPro" id="IPR012291">
    <property type="entry name" value="CBM2_carb-bd_dom_sf"/>
</dbReference>
<comment type="catalytic activity">
    <reaction evidence="1 9">
        <text>Endohydrolysis of (1-&gt;4)-beta-D-glucosidic linkages in cellulose, lichenin and cereal beta-D-glucans.</text>
        <dbReference type="EC" id="3.2.1.4"/>
    </reaction>
</comment>
<comment type="similarity">
    <text evidence="2 8 9">Belongs to the glycosyl hydrolase 9 (cellulase E) family.</text>
</comment>
<evidence type="ECO:0000256" key="2">
    <source>
        <dbReference type="ARBA" id="ARBA00007072"/>
    </source>
</evidence>
<feature type="chain" id="PRO_5012813661" description="Endoglucanase" evidence="11">
    <location>
        <begin position="16"/>
        <end position="596"/>
    </location>
</feature>
<feature type="domain" description="Glycoside hydrolase family 9" evidence="13">
    <location>
        <begin position="153"/>
        <end position="574"/>
    </location>
</feature>
<dbReference type="InterPro" id="IPR012341">
    <property type="entry name" value="6hp_glycosidase-like_sf"/>
</dbReference>
<protein>
    <recommendedName>
        <fullName evidence="9">Endoglucanase</fullName>
        <ecNumber evidence="9">3.2.1.4</ecNumber>
    </recommendedName>
</protein>
<dbReference type="SUPFAM" id="SSF49384">
    <property type="entry name" value="Carbohydrate-binding domain"/>
    <property type="match status" value="1"/>
</dbReference>
<dbReference type="Gene3D" id="1.50.10.10">
    <property type="match status" value="1"/>
</dbReference>
<dbReference type="GO" id="GO:0008810">
    <property type="term" value="F:cellulase activity"/>
    <property type="evidence" value="ECO:0007669"/>
    <property type="project" value="UniProtKB-EC"/>
</dbReference>
<dbReference type="Pfam" id="PF00759">
    <property type="entry name" value="Glyco_hydro_9"/>
    <property type="match status" value="1"/>
</dbReference>
<evidence type="ECO:0000256" key="4">
    <source>
        <dbReference type="ARBA" id="ARBA00023001"/>
    </source>
</evidence>
<feature type="active site" evidence="8">
    <location>
        <position position="561"/>
    </location>
</feature>
<dbReference type="InterPro" id="IPR008965">
    <property type="entry name" value="CBM2/CBM3_carb-bd_dom_sf"/>
</dbReference>
<proteinExistence type="evidence at transcript level"/>
<dbReference type="PROSITE" id="PS00698">
    <property type="entry name" value="GH9_3"/>
    <property type="match status" value="1"/>
</dbReference>
<dbReference type="EMBL" id="JQ353705">
    <property type="protein sequence ID" value="AFQ98379.1"/>
    <property type="molecule type" value="mRNA"/>
</dbReference>
<name>V9LLD1_HALTU</name>
<evidence type="ECO:0000256" key="5">
    <source>
        <dbReference type="ARBA" id="ARBA00023277"/>
    </source>
</evidence>
<dbReference type="InterPro" id="IPR033126">
    <property type="entry name" value="Glyco_hydro_9_Asp/Glu_AS"/>
</dbReference>
<dbReference type="AlphaFoldDB" id="V9LLD1"/>
<dbReference type="EC" id="3.2.1.4" evidence="9"/>
<sequence length="596" mass="64774">MNVLLVAAILAVGSAVDVKLNNHWNGGFQAKACIGITKELHSWTAHLRFDQAVDSLDIWTADAKKADGGKEYVLTNKAWNADEHVGDQLCLDFVAHTTGDITPTTTLEIEGMAGGVAPTSGSVTQGTGPTKPHLVATIPPIPHTGGGTARYDYGESLAKSILFYDAQRSGKLPANNPIPWRGDSALGDKGDNGEDLTGGWYDAGDHVKFSLPMSSTSTVLLWGYLQWKDAYATMKQTDMFFDMIKWPLDYYLKCWIPATETLYAQVGEGNDDHHFWGRAEDMKMARPAYKLTPSKPGSDVAGEIAASLAAGYLAFKERDAKYAATLLSTSKEIYAFGKKYPGIYSQSISDAGQFYSSSGYKDEMCEGAMWLYRATGDKSYLADAKGYHENAWAWALGWDDKKIACQLLLYEATRDTAYKAEVEGFFKGWLPGGSITYTPCGQAWRDKWGSNRYAADAAFVALLAADAGIDTATYRKWAVEQINYILGDNKYGISYQIGFGSKYPRSPHHRSASCPDRPAPCTEANLHASGPSPQVLVGAIVGGPSNDDSYKDNREDYVHNEVACDYNSGFQSALAGLTHLVHANALPAVPAPKCHG</sequence>
<feature type="region of interest" description="Disordered" evidence="10">
    <location>
        <begin position="508"/>
        <end position="530"/>
    </location>
</feature>
<evidence type="ECO:0000256" key="11">
    <source>
        <dbReference type="SAM" id="SignalP"/>
    </source>
</evidence>
<keyword evidence="7 8" id="KW-0624">Polysaccharide degradation</keyword>
<keyword evidence="6 8" id="KW-0326">Glycosidase</keyword>
<evidence type="ECO:0000256" key="1">
    <source>
        <dbReference type="ARBA" id="ARBA00000966"/>
    </source>
</evidence>
<reference evidence="14" key="1">
    <citation type="submission" date="2012-01" db="EMBL/GenBank/DDBJ databases">
        <authorList>
            <person name="Liu X."/>
            <person name="Sui J."/>
        </authorList>
    </citation>
    <scope>NUCLEOTIDE SEQUENCE</scope>
</reference>
<dbReference type="Gene3D" id="2.60.40.290">
    <property type="match status" value="1"/>
</dbReference>
<keyword evidence="3 8" id="KW-0378">Hydrolase</keyword>
<evidence type="ECO:0000259" key="12">
    <source>
        <dbReference type="Pfam" id="PF00553"/>
    </source>
</evidence>
<dbReference type="GO" id="GO:0030247">
    <property type="term" value="F:polysaccharide binding"/>
    <property type="evidence" value="ECO:0007669"/>
    <property type="project" value="InterPro"/>
</dbReference>
<evidence type="ECO:0000313" key="14">
    <source>
        <dbReference type="EMBL" id="AFQ98379.1"/>
    </source>
</evidence>
<feature type="active site" evidence="8">
    <location>
        <position position="552"/>
    </location>
</feature>
<accession>V9LLD1</accession>
<dbReference type="GO" id="GO:0030245">
    <property type="term" value="P:cellulose catabolic process"/>
    <property type="evidence" value="ECO:0007669"/>
    <property type="project" value="UniProtKB-KW"/>
</dbReference>
<evidence type="ECO:0000256" key="9">
    <source>
        <dbReference type="RuleBase" id="RU361166"/>
    </source>
</evidence>
<dbReference type="InterPro" id="IPR001919">
    <property type="entry name" value="CBD2"/>
</dbReference>
<evidence type="ECO:0000256" key="7">
    <source>
        <dbReference type="ARBA" id="ARBA00023326"/>
    </source>
</evidence>
<feature type="signal peptide" evidence="11">
    <location>
        <begin position="1"/>
        <end position="15"/>
    </location>
</feature>
<keyword evidence="4 9" id="KW-0136">Cellulose degradation</keyword>
<dbReference type="Pfam" id="PF00553">
    <property type="entry name" value="CBM_2"/>
    <property type="match status" value="1"/>
</dbReference>
<feature type="domain" description="CBM2" evidence="12">
    <location>
        <begin position="16"/>
        <end position="112"/>
    </location>
</feature>
<keyword evidence="11" id="KW-0732">Signal</keyword>
<dbReference type="SUPFAM" id="SSF48208">
    <property type="entry name" value="Six-hairpin glycosidases"/>
    <property type="match status" value="1"/>
</dbReference>
<evidence type="ECO:0000256" key="3">
    <source>
        <dbReference type="ARBA" id="ARBA00022801"/>
    </source>
</evidence>
<dbReference type="InterPro" id="IPR001701">
    <property type="entry name" value="Glyco_hydro_9"/>
</dbReference>
<evidence type="ECO:0000256" key="8">
    <source>
        <dbReference type="PROSITE-ProRule" id="PRU10060"/>
    </source>
</evidence>
<keyword evidence="5 8" id="KW-0119">Carbohydrate metabolism</keyword>
<dbReference type="PANTHER" id="PTHR22298">
    <property type="entry name" value="ENDO-1,4-BETA-GLUCANASE"/>
    <property type="match status" value="1"/>
</dbReference>